<gene>
    <name evidence="1" type="ORF">V8G54_028362</name>
</gene>
<protein>
    <submittedName>
        <fullName evidence="1">Uncharacterized protein</fullName>
    </submittedName>
</protein>
<proteinExistence type="predicted"/>
<sequence>MMQRVRQRILFLLCIFGVREAYLLSSNALAFVRGWEMKAISQAIVSAFTISHRQDRHREQPCHLYSRAKRVTTQSPFFEPQAASPKPSPRVLPSSRNAISNEQLHLCHDTEAIQNPEQCAFSLLLFKPSSFVVITKVA</sequence>
<evidence type="ECO:0000313" key="1">
    <source>
        <dbReference type="EMBL" id="WVY96211.1"/>
    </source>
</evidence>
<keyword evidence="2" id="KW-1185">Reference proteome</keyword>
<dbReference type="AlphaFoldDB" id="A0AAQ3MSA1"/>
<reference evidence="1 2" key="1">
    <citation type="journal article" date="2023" name="Life. Sci Alliance">
        <title>Evolutionary insights into 3D genome organization and epigenetic landscape of Vigna mungo.</title>
        <authorList>
            <person name="Junaid A."/>
            <person name="Singh B."/>
            <person name="Bhatia S."/>
        </authorList>
    </citation>
    <scope>NUCLEOTIDE SEQUENCE [LARGE SCALE GENOMIC DNA]</scope>
    <source>
        <strain evidence="1">Urdbean</strain>
    </source>
</reference>
<accession>A0AAQ3MSA1</accession>
<name>A0AAQ3MSA1_VIGMU</name>
<dbReference type="EMBL" id="CP144692">
    <property type="protein sequence ID" value="WVY96211.1"/>
    <property type="molecule type" value="Genomic_DNA"/>
</dbReference>
<evidence type="ECO:0000313" key="2">
    <source>
        <dbReference type="Proteomes" id="UP001374535"/>
    </source>
</evidence>
<dbReference type="Proteomes" id="UP001374535">
    <property type="component" value="Chromosome 9"/>
</dbReference>
<organism evidence="1 2">
    <name type="scientific">Vigna mungo</name>
    <name type="common">Black gram</name>
    <name type="synonym">Phaseolus mungo</name>
    <dbReference type="NCBI Taxonomy" id="3915"/>
    <lineage>
        <taxon>Eukaryota</taxon>
        <taxon>Viridiplantae</taxon>
        <taxon>Streptophyta</taxon>
        <taxon>Embryophyta</taxon>
        <taxon>Tracheophyta</taxon>
        <taxon>Spermatophyta</taxon>
        <taxon>Magnoliopsida</taxon>
        <taxon>eudicotyledons</taxon>
        <taxon>Gunneridae</taxon>
        <taxon>Pentapetalae</taxon>
        <taxon>rosids</taxon>
        <taxon>fabids</taxon>
        <taxon>Fabales</taxon>
        <taxon>Fabaceae</taxon>
        <taxon>Papilionoideae</taxon>
        <taxon>50 kb inversion clade</taxon>
        <taxon>NPAAA clade</taxon>
        <taxon>indigoferoid/millettioid clade</taxon>
        <taxon>Phaseoleae</taxon>
        <taxon>Vigna</taxon>
    </lineage>
</organism>